<dbReference type="InterPro" id="IPR000182">
    <property type="entry name" value="GNAT_dom"/>
</dbReference>
<dbReference type="SUPFAM" id="SSF55729">
    <property type="entry name" value="Acyl-CoA N-acyltransferases (Nat)"/>
    <property type="match status" value="1"/>
</dbReference>
<dbReference type="Proteomes" id="UP000618579">
    <property type="component" value="Unassembled WGS sequence"/>
</dbReference>
<proteinExistence type="predicted"/>
<organism evidence="2 3">
    <name type="scientific">Paenibacillus planticolens</name>
    <dbReference type="NCBI Taxonomy" id="2654976"/>
    <lineage>
        <taxon>Bacteria</taxon>
        <taxon>Bacillati</taxon>
        <taxon>Bacillota</taxon>
        <taxon>Bacilli</taxon>
        <taxon>Bacillales</taxon>
        <taxon>Paenibacillaceae</taxon>
        <taxon>Paenibacillus</taxon>
    </lineage>
</organism>
<gene>
    <name evidence="2" type="ORF">GC097_24795</name>
</gene>
<accession>A0ABX1ZU81</accession>
<name>A0ABX1ZU81_9BACL</name>
<evidence type="ECO:0000259" key="1">
    <source>
        <dbReference type="PROSITE" id="PS51186"/>
    </source>
</evidence>
<dbReference type="Pfam" id="PF00583">
    <property type="entry name" value="Acetyltransf_1"/>
    <property type="match status" value="1"/>
</dbReference>
<comment type="caution">
    <text evidence="2">The sequence shown here is derived from an EMBL/GenBank/DDBJ whole genome shotgun (WGS) entry which is preliminary data.</text>
</comment>
<dbReference type="Gene3D" id="3.40.630.30">
    <property type="match status" value="1"/>
</dbReference>
<reference evidence="2 3" key="1">
    <citation type="submission" date="2019-10" db="EMBL/GenBank/DDBJ databases">
        <title>Description of Paenibacillus pedi sp. nov.</title>
        <authorList>
            <person name="Carlier A."/>
            <person name="Qi S."/>
        </authorList>
    </citation>
    <scope>NUCLEOTIDE SEQUENCE [LARGE SCALE GENOMIC DNA]</scope>
    <source>
        <strain evidence="2 3">LMG 31457</strain>
    </source>
</reference>
<dbReference type="PROSITE" id="PS51186">
    <property type="entry name" value="GNAT"/>
    <property type="match status" value="1"/>
</dbReference>
<dbReference type="InterPro" id="IPR016181">
    <property type="entry name" value="Acyl_CoA_acyltransferase"/>
</dbReference>
<protein>
    <submittedName>
        <fullName evidence="2">GNAT family N-acetyltransferase</fullName>
    </submittedName>
</protein>
<sequence length="162" mass="18445">MTKNDIDLIYLGLSGHDISKPRDYVTRCWEENQSIERATLLAFYGSEFSGWGHVVYKSKYPHFVENGIPEIQNFDVIPPYRKRGIGSILIEALEENAFSNSNTIGIGFGLYADYGTAQRLYIKRGFIPDGRGIIYNNMPVEPGSQVRVDDDLVLFLTKSKWK</sequence>
<evidence type="ECO:0000313" key="2">
    <source>
        <dbReference type="EMBL" id="NOV03223.1"/>
    </source>
</evidence>
<keyword evidence="3" id="KW-1185">Reference proteome</keyword>
<evidence type="ECO:0000313" key="3">
    <source>
        <dbReference type="Proteomes" id="UP000618579"/>
    </source>
</evidence>
<dbReference type="EMBL" id="WHNZ01000061">
    <property type="protein sequence ID" value="NOV03223.1"/>
    <property type="molecule type" value="Genomic_DNA"/>
</dbReference>
<dbReference type="CDD" id="cd04301">
    <property type="entry name" value="NAT_SF"/>
    <property type="match status" value="1"/>
</dbReference>
<feature type="domain" description="N-acetyltransferase" evidence="1">
    <location>
        <begin position="1"/>
        <end position="147"/>
    </location>
</feature>